<accession>A0ABY7QXS4</accession>
<keyword evidence="3" id="KW-0732">Signal</keyword>
<dbReference type="InterPro" id="IPR019931">
    <property type="entry name" value="LPXTG_anchor"/>
</dbReference>
<dbReference type="InterPro" id="IPR001611">
    <property type="entry name" value="Leu-rich_rpt"/>
</dbReference>
<dbReference type="SUPFAM" id="SSF52058">
    <property type="entry name" value="L domain-like"/>
    <property type="match status" value="1"/>
</dbReference>
<evidence type="ECO:0000256" key="3">
    <source>
        <dbReference type="ARBA" id="ARBA00022729"/>
    </source>
</evidence>
<reference evidence="8 9" key="2">
    <citation type="submission" date="2023-06" db="EMBL/GenBank/DDBJ databases">
        <title>The Gram-positive Non-spore-bearing Anaerobic Bacilli of Human Feces.</title>
        <authorList>
            <person name="Eggerth A.H."/>
        </authorList>
    </citation>
    <scope>NUCLEOTIDE SEQUENCE [LARGE SCALE GENOMIC DNA]</scope>
    <source>
        <strain evidence="8 9">CBA3108</strain>
    </source>
</reference>
<evidence type="ECO:0000259" key="7">
    <source>
        <dbReference type="Pfam" id="PF00746"/>
    </source>
</evidence>
<keyword evidence="6" id="KW-1133">Transmembrane helix</keyword>
<feature type="domain" description="Gram-positive cocci surface proteins LPxTG" evidence="7">
    <location>
        <begin position="1058"/>
        <end position="1087"/>
    </location>
</feature>
<keyword evidence="1" id="KW-0134">Cell wall</keyword>
<keyword evidence="9" id="KW-1185">Reference proteome</keyword>
<feature type="region of interest" description="Disordered" evidence="5">
    <location>
        <begin position="996"/>
        <end position="1075"/>
    </location>
</feature>
<dbReference type="Gene3D" id="3.80.10.10">
    <property type="entry name" value="Ribonuclease Inhibitor"/>
    <property type="match status" value="2"/>
</dbReference>
<evidence type="ECO:0000313" key="8">
    <source>
        <dbReference type="EMBL" id="WCC79854.1"/>
    </source>
</evidence>
<name>A0ABY7QXS4_9ACTN</name>
<dbReference type="Pfam" id="PF00746">
    <property type="entry name" value="Gram_pos_anchor"/>
    <property type="match status" value="1"/>
</dbReference>
<evidence type="ECO:0000256" key="1">
    <source>
        <dbReference type="ARBA" id="ARBA00022512"/>
    </source>
</evidence>
<keyword evidence="6" id="KW-0812">Transmembrane</keyword>
<feature type="compositionally biased region" description="Acidic residues" evidence="5">
    <location>
        <begin position="998"/>
        <end position="1008"/>
    </location>
</feature>
<dbReference type="RefSeq" id="WP_271418039.1">
    <property type="nucleotide sequence ID" value="NZ_CP115668.1"/>
</dbReference>
<protein>
    <submittedName>
        <fullName evidence="8">LPXTG cell wall anchor domain-containing protein</fullName>
    </submittedName>
</protein>
<sequence>MTLTVASFAPFTSPGTAFAADDLKVEVSQNAVNMGQQATLNADLEGTAATLVDGYQWYADGKPLAGETSQKLVIDKLTRTEALKKYSVEVNVKGQGKQKSAEAAPNAQLYFPDANMAKCIFENAKFPKSFAEAEKFRPDGWTGVNCKDMDIKSIEGIQYMNAPKLGGFMFAGNHITDISPLKGMNLQSKLNLDEQVLDDIVVKDYAAVPLPKLISSDDSDVPFTTKANAHVSETYTPVNNDGDTLTWYLFVENAEEDTIIEFGGTLKVVSQIPAGLPKFSLSKAQAGLDETVEVQLDGFKPNTTVQLKMDGKPWTTITVDDLGKKTENVTVPGDITVGKHTVTTEGQLKDTTQKLPARNLEVTNPYVTDDVMPDKNLQACFRKHLKLGKNDKMRIDAVANMTAGGEKFDKLDCSNMGIKNLKGLELYKATVKDHGSNAALAVDYNFSGNDIETLEGLPHLNPDSSHGILDLSDNNITDLGDTSKLAKQNRFKTIKLEGNHIWDFNKVEYVFHGDGSGQDILAGHQTVVVDQPYRVGGTYAFPVTDGRYPMTLTGKTSDSTYSIDNSHRELTFHGPGCYPLTFRNVPKPNTGDIEYLTAGNIDLVAQALPSFTAAPASSLSVTDKLSATVKDFDSGEKVTVKLVPASGDPIELGSVNASAADPEADPCDTPSALGGSAEFTNLTIPLDTPAGKYKLVASGQDSELSVQADLTVTRPALTLTVEPSPAKAGQTIKVGAANLFPRERATFTLAANGEDASVTVDTDVNADGTATANLAVPADAKPGQYTVAVKGETSRLEAHQDVLMLSASAPQLTASAQTVRAGDKTTLTVDHMLPAENVLFSLVKDDKSEPIELGKVAAGQDGTTKFEATMPADLAAGQYRAIAAGETSELQSDTEIIVLSATPASLKVDPTSAAPGEQVKLTGANFLPGENVDVNLLGADGSLVKAVSSATAGPDGSVSPTVTLPADLTPGTYTIQASGKRSEQIAETAFEVVKAQDEAGDQPGDESGNEPGTQPEPSTQPSTGTLPSAKPSTGTQPSTSAQPGTETKPSAEAKPSTQPSTPKKLPNTGASNSSMPLAGVLAGMALFAAVGAAAGRARHNRRSSR</sequence>
<feature type="region of interest" description="Disordered" evidence="5">
    <location>
        <begin position="949"/>
        <end position="969"/>
    </location>
</feature>
<feature type="transmembrane region" description="Helical" evidence="6">
    <location>
        <begin position="1075"/>
        <end position="1095"/>
    </location>
</feature>
<gene>
    <name evidence="8" type="ORF">O6R08_10395</name>
</gene>
<dbReference type="InterPro" id="IPR032675">
    <property type="entry name" value="LRR_dom_sf"/>
</dbReference>
<keyword evidence="4" id="KW-0572">Peptidoglycan-anchor</keyword>
<evidence type="ECO:0000256" key="2">
    <source>
        <dbReference type="ARBA" id="ARBA00022525"/>
    </source>
</evidence>
<feature type="compositionally biased region" description="Polar residues" evidence="5">
    <location>
        <begin position="1010"/>
        <end position="1048"/>
    </location>
</feature>
<dbReference type="PROSITE" id="PS51450">
    <property type="entry name" value="LRR"/>
    <property type="match status" value="1"/>
</dbReference>
<dbReference type="Proteomes" id="UP001212097">
    <property type="component" value="Chromosome"/>
</dbReference>
<dbReference type="NCBIfam" id="TIGR01167">
    <property type="entry name" value="LPXTG_anchor"/>
    <property type="match status" value="1"/>
</dbReference>
<dbReference type="InterPro" id="IPR013783">
    <property type="entry name" value="Ig-like_fold"/>
</dbReference>
<keyword evidence="6" id="KW-0472">Membrane</keyword>
<proteinExistence type="predicted"/>
<evidence type="ECO:0000256" key="4">
    <source>
        <dbReference type="ARBA" id="ARBA00023088"/>
    </source>
</evidence>
<dbReference type="Gene3D" id="2.60.40.10">
    <property type="entry name" value="Immunoglobulins"/>
    <property type="match status" value="1"/>
</dbReference>
<reference evidence="8 9" key="1">
    <citation type="submission" date="2023-01" db="EMBL/GenBank/DDBJ databases">
        <authorList>
            <person name="Lee S.H."/>
            <person name="Jung H.S."/>
            <person name="Yun J.U."/>
        </authorList>
    </citation>
    <scope>NUCLEOTIDE SEQUENCE [LARGE SCALE GENOMIC DNA]</scope>
    <source>
        <strain evidence="8 9">CBA3108</strain>
    </source>
</reference>
<evidence type="ECO:0000256" key="5">
    <source>
        <dbReference type="SAM" id="MobiDB-lite"/>
    </source>
</evidence>
<evidence type="ECO:0000256" key="6">
    <source>
        <dbReference type="SAM" id="Phobius"/>
    </source>
</evidence>
<keyword evidence="2" id="KW-0964">Secreted</keyword>
<organism evidence="8 9">
    <name type="scientific">Cutibacterium equinum</name>
    <dbReference type="NCBI Taxonomy" id="3016342"/>
    <lineage>
        <taxon>Bacteria</taxon>
        <taxon>Bacillati</taxon>
        <taxon>Actinomycetota</taxon>
        <taxon>Actinomycetes</taxon>
        <taxon>Propionibacteriales</taxon>
        <taxon>Propionibacteriaceae</taxon>
        <taxon>Cutibacterium</taxon>
    </lineage>
</organism>
<evidence type="ECO:0000313" key="9">
    <source>
        <dbReference type="Proteomes" id="UP001212097"/>
    </source>
</evidence>
<dbReference type="EMBL" id="CP115668">
    <property type="protein sequence ID" value="WCC79854.1"/>
    <property type="molecule type" value="Genomic_DNA"/>
</dbReference>